<keyword evidence="1" id="KW-1133">Transmembrane helix</keyword>
<proteinExistence type="predicted"/>
<protein>
    <recommendedName>
        <fullName evidence="4">YcxB family protein</fullName>
    </recommendedName>
</protein>
<evidence type="ECO:0000313" key="3">
    <source>
        <dbReference type="Proteomes" id="UP000307999"/>
    </source>
</evidence>
<accession>A0A4V5NUA1</accession>
<organism evidence="2 3">
    <name type="scientific">Thalassotalea mangrovi</name>
    <dbReference type="NCBI Taxonomy" id="2572245"/>
    <lineage>
        <taxon>Bacteria</taxon>
        <taxon>Pseudomonadati</taxon>
        <taxon>Pseudomonadota</taxon>
        <taxon>Gammaproteobacteria</taxon>
        <taxon>Alteromonadales</taxon>
        <taxon>Colwelliaceae</taxon>
        <taxon>Thalassotalea</taxon>
    </lineage>
</organism>
<gene>
    <name evidence="2" type="ORF">E8M12_13595</name>
</gene>
<dbReference type="AlphaFoldDB" id="A0A4V5NUA1"/>
<evidence type="ECO:0008006" key="4">
    <source>
        <dbReference type="Google" id="ProtNLM"/>
    </source>
</evidence>
<keyword evidence="1" id="KW-0812">Transmembrane</keyword>
<feature type="transmembrane region" description="Helical" evidence="1">
    <location>
        <begin position="37"/>
        <end position="55"/>
    </location>
</feature>
<name>A0A4V5NUA1_9GAMM</name>
<keyword evidence="1" id="KW-0472">Membrane</keyword>
<feature type="transmembrane region" description="Helical" evidence="1">
    <location>
        <begin position="61"/>
        <end position="80"/>
    </location>
</feature>
<evidence type="ECO:0000313" key="2">
    <source>
        <dbReference type="EMBL" id="TKB44000.1"/>
    </source>
</evidence>
<dbReference type="OrthoDB" id="6118195at2"/>
<sequence>MTTSQIHTIEFELDKAYLRECFDQSRPRVEQSMLQKYGKAFVLLLIAGFIIQLQVDGLSKHLGAFFIILAIIEMLSQVYARGWWVTRQMLSRNYGDKIQLVVTVEGLSWQGGKQTLNYQWSQINDSHNTELGMVFTTDDGSRHYLSRAHFDEASWAFLQVHLRSGHSV</sequence>
<keyword evidence="3" id="KW-1185">Reference proteome</keyword>
<dbReference type="Proteomes" id="UP000307999">
    <property type="component" value="Unassembled WGS sequence"/>
</dbReference>
<evidence type="ECO:0000256" key="1">
    <source>
        <dbReference type="SAM" id="Phobius"/>
    </source>
</evidence>
<dbReference type="EMBL" id="SWDB01000032">
    <property type="protein sequence ID" value="TKB44000.1"/>
    <property type="molecule type" value="Genomic_DNA"/>
</dbReference>
<dbReference type="RefSeq" id="WP_136736803.1">
    <property type="nucleotide sequence ID" value="NZ_SWDB01000032.1"/>
</dbReference>
<comment type="caution">
    <text evidence="2">The sequence shown here is derived from an EMBL/GenBank/DDBJ whole genome shotgun (WGS) entry which is preliminary data.</text>
</comment>
<reference evidence="2 3" key="1">
    <citation type="submission" date="2019-04" db="EMBL/GenBank/DDBJ databases">
        <title>Thalassotalea guangxiensis sp. nov., isolated from sediment of the coastal wetland.</title>
        <authorList>
            <person name="Zheng S."/>
            <person name="Zhang D."/>
        </authorList>
    </citation>
    <scope>NUCLEOTIDE SEQUENCE [LARGE SCALE GENOMIC DNA]</scope>
    <source>
        <strain evidence="2 3">ZS-4</strain>
    </source>
</reference>